<reference evidence="5" key="1">
    <citation type="submission" date="2019-04" db="EMBL/GenBank/DDBJ databases">
        <title>Friends and foes A comparative genomics studyof 23 Aspergillus species from section Flavi.</title>
        <authorList>
            <consortium name="DOE Joint Genome Institute"/>
            <person name="Kjaerbolling I."/>
            <person name="Vesth T."/>
            <person name="Frisvad J.C."/>
            <person name="Nybo J.L."/>
            <person name="Theobald S."/>
            <person name="Kildgaard S."/>
            <person name="Isbrandt T."/>
            <person name="Kuo A."/>
            <person name="Sato A."/>
            <person name="Lyhne E.K."/>
            <person name="Kogle M.E."/>
            <person name="Wiebenga A."/>
            <person name="Kun R.S."/>
            <person name="Lubbers R.J."/>
            <person name="Makela M.R."/>
            <person name="Barry K."/>
            <person name="Chovatia M."/>
            <person name="Clum A."/>
            <person name="Daum C."/>
            <person name="Haridas S."/>
            <person name="He G."/>
            <person name="LaButti K."/>
            <person name="Lipzen A."/>
            <person name="Mondo S."/>
            <person name="Riley R."/>
            <person name="Salamov A."/>
            <person name="Simmons B.A."/>
            <person name="Magnuson J.K."/>
            <person name="Henrissat B."/>
            <person name="Mortensen U.H."/>
            <person name="Larsen T.O."/>
            <person name="Devries R.P."/>
            <person name="Grigoriev I.V."/>
            <person name="Machida M."/>
            <person name="Baker S.E."/>
            <person name="Andersen M.R."/>
        </authorList>
    </citation>
    <scope>NUCLEOTIDE SEQUENCE [LARGE SCALE GENOMIC DNA]</scope>
    <source>
        <strain evidence="5">CBS 130015</strain>
    </source>
</reference>
<dbReference type="EMBL" id="ML738321">
    <property type="protein sequence ID" value="KAE8314021.1"/>
    <property type="molecule type" value="Genomic_DNA"/>
</dbReference>
<protein>
    <submittedName>
        <fullName evidence="4">Nucleoside phosphorylase domain-containing protein</fullName>
    </submittedName>
</protein>
<evidence type="ECO:0000313" key="5">
    <source>
        <dbReference type="Proteomes" id="UP000325433"/>
    </source>
</evidence>
<dbReference type="InterPro" id="IPR000845">
    <property type="entry name" value="Nucleoside_phosphorylase_d"/>
</dbReference>
<dbReference type="AlphaFoldDB" id="A0A5N6VZV4"/>
<keyword evidence="1" id="KW-0677">Repeat</keyword>
<dbReference type="Gene3D" id="3.40.50.300">
    <property type="entry name" value="P-loop containing nucleotide triphosphate hydrolases"/>
    <property type="match status" value="1"/>
</dbReference>
<dbReference type="Pfam" id="PF24883">
    <property type="entry name" value="NPHP3_N"/>
    <property type="match status" value="1"/>
</dbReference>
<keyword evidence="5" id="KW-1185">Reference proteome</keyword>
<gene>
    <name evidence="4" type="ORF">BDV41DRAFT_240628</name>
</gene>
<dbReference type="Proteomes" id="UP000325433">
    <property type="component" value="Unassembled WGS sequence"/>
</dbReference>
<dbReference type="GO" id="GO:0009116">
    <property type="term" value="P:nucleoside metabolic process"/>
    <property type="evidence" value="ECO:0007669"/>
    <property type="project" value="InterPro"/>
</dbReference>
<feature type="domain" description="Nephrocystin 3-like N-terminal" evidence="3">
    <location>
        <begin position="400"/>
        <end position="565"/>
    </location>
</feature>
<dbReference type="PANTHER" id="PTHR46082">
    <property type="entry name" value="ATP/GTP-BINDING PROTEIN-RELATED"/>
    <property type="match status" value="1"/>
</dbReference>
<feature type="domain" description="Nucleoside phosphorylase" evidence="2">
    <location>
        <begin position="9"/>
        <end position="151"/>
    </location>
</feature>
<dbReference type="PANTHER" id="PTHR46082:SF11">
    <property type="entry name" value="AAA+ ATPASE DOMAIN-CONTAINING PROTEIN-RELATED"/>
    <property type="match status" value="1"/>
</dbReference>
<dbReference type="InterPro" id="IPR053137">
    <property type="entry name" value="NLR-like"/>
</dbReference>
<organism evidence="4 5">
    <name type="scientific">Aspergillus transmontanensis</name>
    <dbReference type="NCBI Taxonomy" id="1034304"/>
    <lineage>
        <taxon>Eukaryota</taxon>
        <taxon>Fungi</taxon>
        <taxon>Dikarya</taxon>
        <taxon>Ascomycota</taxon>
        <taxon>Pezizomycotina</taxon>
        <taxon>Eurotiomycetes</taxon>
        <taxon>Eurotiomycetidae</taxon>
        <taxon>Eurotiales</taxon>
        <taxon>Aspergillaceae</taxon>
        <taxon>Aspergillus</taxon>
        <taxon>Aspergillus subgen. Circumdati</taxon>
    </lineage>
</organism>
<dbReference type="SUPFAM" id="SSF53167">
    <property type="entry name" value="Purine and uridine phosphorylases"/>
    <property type="match status" value="1"/>
</dbReference>
<accession>A0A5N6VZV4</accession>
<name>A0A5N6VZV4_9EURO</name>
<dbReference type="Gene3D" id="3.40.50.1580">
    <property type="entry name" value="Nucleoside phosphorylase domain"/>
    <property type="match status" value="1"/>
</dbReference>
<evidence type="ECO:0000259" key="2">
    <source>
        <dbReference type="Pfam" id="PF01048"/>
    </source>
</evidence>
<evidence type="ECO:0000256" key="1">
    <source>
        <dbReference type="ARBA" id="ARBA00022737"/>
    </source>
</evidence>
<dbReference type="InterPro" id="IPR035994">
    <property type="entry name" value="Nucleoside_phosphorylase_sf"/>
</dbReference>
<dbReference type="Pfam" id="PF01048">
    <property type="entry name" value="PNP_UDP_1"/>
    <property type="match status" value="1"/>
</dbReference>
<sequence length="641" mass="72406">MVDPNEYTVGLICAITTEYVAAQAFLDEKHETPTYLSPQNKNDYTLGRLANHNVVIAVLPIGEYGTSSAARVAETMLHSFPNVRIGLMVGIGGGAPSADHDIRLGDIVVSTPSNNHGGVFQYDYGKTIQGQRFFPTGYLDQPPALLRAAVNGLQARYEIEGHHLADDIDQVLERNPRLRRKYGRPDPASDRLYQSHIVHRPNNKSDCTTTCGDDPSTLLLRNSRTEDEDNPMVHYGLVASANQLMKDACIRDKLTVEKDVLCFEMEAAGLMNHFPCLVIRGICDYSDSHKNKAWQGYAAMAAAAYTKDLLCRISPQHVQAERQIMEILSTGKPIRLFTLVNYTNQPLVKAIHETTQNIDRGVKRLRQLGDDQEYQAVIDWLTPVNYALQQNDLIARRQEGTGEWFLNSTEFKQWLSQGKQTLFCPGMPGAGKTMITATIIDHLYREYQNKPTTSITYIYCNFRQQHEQRYTDLLLNLLKQLVQGQPFIPNAVRVLHDECKRRGSRPSHEGILSTLYSIAASYSRLFIVIDALDECQVSNEDRERFLRIVFGIQERTMANILVTSRFVHEIEKGFGESIRLEIRASNMDVQRYIEQRLQSFPSFVLHNPALQTEIKTNLARAVEGMSVSLDNNYPGALADKH</sequence>
<dbReference type="InterPro" id="IPR027417">
    <property type="entry name" value="P-loop_NTPase"/>
</dbReference>
<proteinExistence type="predicted"/>
<dbReference type="GO" id="GO:0003824">
    <property type="term" value="F:catalytic activity"/>
    <property type="evidence" value="ECO:0007669"/>
    <property type="project" value="InterPro"/>
</dbReference>
<evidence type="ECO:0000259" key="3">
    <source>
        <dbReference type="Pfam" id="PF24883"/>
    </source>
</evidence>
<dbReference type="InterPro" id="IPR056884">
    <property type="entry name" value="NPHP3-like_N"/>
</dbReference>
<evidence type="ECO:0000313" key="4">
    <source>
        <dbReference type="EMBL" id="KAE8314021.1"/>
    </source>
</evidence>
<dbReference type="SUPFAM" id="SSF52540">
    <property type="entry name" value="P-loop containing nucleoside triphosphate hydrolases"/>
    <property type="match status" value="1"/>
</dbReference>